<protein>
    <submittedName>
        <fullName evidence="8">WD40-repeat-containing domain protein</fullName>
    </submittedName>
</protein>
<feature type="compositionally biased region" description="Basic and acidic residues" evidence="7">
    <location>
        <begin position="431"/>
        <end position="442"/>
    </location>
</feature>
<dbReference type="EMBL" id="VDMD01000104">
    <property type="protein sequence ID" value="TRM55686.1"/>
    <property type="molecule type" value="Genomic_DNA"/>
</dbReference>
<dbReference type="InterPro" id="IPR033010">
    <property type="entry name" value="Cdc20/Fizzy"/>
</dbReference>
<dbReference type="STRING" id="97359.A0A550BT34"/>
<evidence type="ECO:0000256" key="3">
    <source>
        <dbReference type="ARBA" id="ARBA00022737"/>
    </source>
</evidence>
<evidence type="ECO:0000256" key="5">
    <source>
        <dbReference type="ARBA" id="ARBA00023306"/>
    </source>
</evidence>
<dbReference type="GO" id="GO:1905786">
    <property type="term" value="P:positive regulation of anaphase-promoting complex-dependent catabolic process"/>
    <property type="evidence" value="ECO:0007669"/>
    <property type="project" value="TreeGrafter"/>
</dbReference>
<keyword evidence="1 6" id="KW-0853">WD repeat</keyword>
<dbReference type="Pfam" id="PF00400">
    <property type="entry name" value="WD40"/>
    <property type="match status" value="1"/>
</dbReference>
<dbReference type="GO" id="GO:1990757">
    <property type="term" value="F:ubiquitin ligase activator activity"/>
    <property type="evidence" value="ECO:0007669"/>
    <property type="project" value="TreeGrafter"/>
</dbReference>
<dbReference type="PANTHER" id="PTHR19918">
    <property type="entry name" value="CELL DIVISION CYCLE 20 CDC20 FIZZY -RELATED"/>
    <property type="match status" value="1"/>
</dbReference>
<keyword evidence="4" id="KW-0498">Mitosis</keyword>
<keyword evidence="9" id="KW-1185">Reference proteome</keyword>
<dbReference type="InterPro" id="IPR036322">
    <property type="entry name" value="WD40_repeat_dom_sf"/>
</dbReference>
<gene>
    <name evidence="8" type="ORF">BD626DRAFT_636659</name>
</gene>
<dbReference type="SMART" id="SM00320">
    <property type="entry name" value="WD40"/>
    <property type="match status" value="3"/>
</dbReference>
<dbReference type="GO" id="GO:0051301">
    <property type="term" value="P:cell division"/>
    <property type="evidence" value="ECO:0007669"/>
    <property type="project" value="UniProtKB-KW"/>
</dbReference>
<dbReference type="SUPFAM" id="SSF50978">
    <property type="entry name" value="WD40 repeat-like"/>
    <property type="match status" value="1"/>
</dbReference>
<evidence type="ECO:0000313" key="8">
    <source>
        <dbReference type="EMBL" id="TRM55686.1"/>
    </source>
</evidence>
<feature type="region of interest" description="Disordered" evidence="7">
    <location>
        <begin position="431"/>
        <end position="458"/>
    </location>
</feature>
<dbReference type="GO" id="GO:0005680">
    <property type="term" value="C:anaphase-promoting complex"/>
    <property type="evidence" value="ECO:0007669"/>
    <property type="project" value="TreeGrafter"/>
</dbReference>
<name>A0A550BT34_9AGAR</name>
<dbReference type="GO" id="GO:0010997">
    <property type="term" value="F:anaphase-promoting complex binding"/>
    <property type="evidence" value="ECO:0007669"/>
    <property type="project" value="InterPro"/>
</dbReference>
<accession>A0A550BT34</accession>
<sequence length="526" mass="57311">MYATPERPTAMKRTASMLTPSATANYVKRLRTAGGALSRSQSIDILPSATTSRSATPAPAAPAFYGNPSEAPRLLAGPDEAGLALIRQSLEEAKPRGHAVIKRSASFYSASECSIDDPFPTYKPPADHWDSKPPVVSEASASKFLVPTGVAFDYTPPSAHSHGDPIPLTCTSADIVLFPRKNRIYGKNLSTSEAPSQLAKIPEKFGGLTLLAAATADHPHLFAAATAKNQIYIYDVNKPNDALLWFSAGAEVGAMAWSRTVLTVGDAKGRIRHYDTRITPATRMKEQARKLMRHQAKVTALGYHRLGNKLASGDAAGNVFVWDIRNQLIAPMDVGEFVQRRKKIQHDAPISAISWSPWDSQTFCTGDTAGIIRRWDVTDNTPRKSNVCFPRITDHKRRVDKIIYSPDHCRETLSVHTGPALDGALETRRHEAPSVERVDASNRDVGPWNAPPDRPDTSNAVVVHTGALRKYLGTVPVSATPLGACALASMGRKIVFAVPDTGKIEVWTCWGKQRAEPRRTLSMMLR</sequence>
<keyword evidence="5" id="KW-0131">Cell cycle</keyword>
<comment type="caution">
    <text evidence="8">The sequence shown here is derived from an EMBL/GenBank/DDBJ whole genome shotgun (WGS) entry which is preliminary data.</text>
</comment>
<dbReference type="PROSITE" id="PS50082">
    <property type="entry name" value="WD_REPEATS_2"/>
    <property type="match status" value="1"/>
</dbReference>
<dbReference type="InterPro" id="IPR015943">
    <property type="entry name" value="WD40/YVTN_repeat-like_dom_sf"/>
</dbReference>
<evidence type="ECO:0000313" key="9">
    <source>
        <dbReference type="Proteomes" id="UP000320762"/>
    </source>
</evidence>
<dbReference type="GO" id="GO:0031145">
    <property type="term" value="P:anaphase-promoting complex-dependent catabolic process"/>
    <property type="evidence" value="ECO:0007669"/>
    <property type="project" value="TreeGrafter"/>
</dbReference>
<evidence type="ECO:0000256" key="2">
    <source>
        <dbReference type="ARBA" id="ARBA00022618"/>
    </source>
</evidence>
<dbReference type="OrthoDB" id="10263272at2759"/>
<evidence type="ECO:0000256" key="6">
    <source>
        <dbReference type="PROSITE-ProRule" id="PRU00221"/>
    </source>
</evidence>
<organism evidence="8 9">
    <name type="scientific">Schizophyllum amplum</name>
    <dbReference type="NCBI Taxonomy" id="97359"/>
    <lineage>
        <taxon>Eukaryota</taxon>
        <taxon>Fungi</taxon>
        <taxon>Dikarya</taxon>
        <taxon>Basidiomycota</taxon>
        <taxon>Agaricomycotina</taxon>
        <taxon>Agaricomycetes</taxon>
        <taxon>Agaricomycetidae</taxon>
        <taxon>Agaricales</taxon>
        <taxon>Schizophyllaceae</taxon>
        <taxon>Schizophyllum</taxon>
    </lineage>
</organism>
<dbReference type="Gene3D" id="2.130.10.10">
    <property type="entry name" value="YVTN repeat-like/Quinoprotein amine dehydrogenase"/>
    <property type="match status" value="1"/>
</dbReference>
<dbReference type="PROSITE" id="PS50294">
    <property type="entry name" value="WD_REPEATS_REGION"/>
    <property type="match status" value="1"/>
</dbReference>
<feature type="repeat" description="WD" evidence="6">
    <location>
        <begin position="291"/>
        <end position="326"/>
    </location>
</feature>
<dbReference type="Proteomes" id="UP000320762">
    <property type="component" value="Unassembled WGS sequence"/>
</dbReference>
<proteinExistence type="predicted"/>
<dbReference type="AlphaFoldDB" id="A0A550BT34"/>
<keyword evidence="3" id="KW-0677">Repeat</keyword>
<evidence type="ECO:0000256" key="4">
    <source>
        <dbReference type="ARBA" id="ARBA00022776"/>
    </source>
</evidence>
<dbReference type="PANTHER" id="PTHR19918:SF8">
    <property type="entry name" value="FI02843P"/>
    <property type="match status" value="1"/>
</dbReference>
<evidence type="ECO:0000256" key="1">
    <source>
        <dbReference type="ARBA" id="ARBA00022574"/>
    </source>
</evidence>
<keyword evidence="2" id="KW-0132">Cell division</keyword>
<evidence type="ECO:0000256" key="7">
    <source>
        <dbReference type="SAM" id="MobiDB-lite"/>
    </source>
</evidence>
<dbReference type="InterPro" id="IPR001680">
    <property type="entry name" value="WD40_rpt"/>
</dbReference>
<reference evidence="8 9" key="1">
    <citation type="journal article" date="2019" name="New Phytol.">
        <title>Comparative genomics reveals unique wood-decay strategies and fruiting body development in the Schizophyllaceae.</title>
        <authorList>
            <person name="Almasi E."/>
            <person name="Sahu N."/>
            <person name="Krizsan K."/>
            <person name="Balint B."/>
            <person name="Kovacs G.M."/>
            <person name="Kiss B."/>
            <person name="Cseklye J."/>
            <person name="Drula E."/>
            <person name="Henrissat B."/>
            <person name="Nagy I."/>
            <person name="Chovatia M."/>
            <person name="Adam C."/>
            <person name="LaButti K."/>
            <person name="Lipzen A."/>
            <person name="Riley R."/>
            <person name="Grigoriev I.V."/>
            <person name="Nagy L.G."/>
        </authorList>
    </citation>
    <scope>NUCLEOTIDE SEQUENCE [LARGE SCALE GENOMIC DNA]</scope>
    <source>
        <strain evidence="8 9">NL-1724</strain>
    </source>
</reference>